<protein>
    <submittedName>
        <fullName evidence="3">CRE-SUR-7 protein</fullName>
    </submittedName>
</protein>
<accession>E3MKC7</accession>
<name>E3MKC7_CAERE</name>
<feature type="transmembrane region" description="Helical" evidence="2">
    <location>
        <begin position="178"/>
        <end position="197"/>
    </location>
</feature>
<dbReference type="GO" id="GO:0046579">
    <property type="term" value="P:positive regulation of Ras protein signal transduction"/>
    <property type="evidence" value="ECO:0007669"/>
    <property type="project" value="EnsemblMetazoa"/>
</dbReference>
<sequence>MSSVRTNGPMLLTSSPPMSPPVPLEENPAKPSQAFVRFLMVLLIILMGSQYTYGVFVHSAFLSMQFAGSALLFLSAAESYWWIVFAKKSNHQGIRLLSRYPLNYFFSVNVICFRTAGTIFYIACLFLNLTHCLEDISDINDSGHTEHSNETAEALTDSAGTFGELFEEAGHGHGINPLILYGSVVDLAIKTAFAFSYNSLSIHFFGNFFVMVSPPLLTLAVYAHQLREVDLFGDWLEDHLEPSATIVLTVMCISIAFWSLSKKKQFLLAEGPKNFEIDKISKAVKSKNDRLEKVDHVHASCEWPEGFTVSLKAYIKVEKSKKDWVSRAADDYSQLKSLLHQEIKSQGAKEVIVEPVFVDQREMTDFVDPICISPSCHNENVGCCTIPKPVGEA</sequence>
<feature type="transmembrane region" description="Helical" evidence="2">
    <location>
        <begin position="104"/>
        <end position="129"/>
    </location>
</feature>
<dbReference type="InParanoid" id="E3MKC7"/>
<evidence type="ECO:0000256" key="2">
    <source>
        <dbReference type="SAM" id="Phobius"/>
    </source>
</evidence>
<feature type="transmembrane region" description="Helical" evidence="2">
    <location>
        <begin position="243"/>
        <end position="260"/>
    </location>
</feature>
<dbReference type="GO" id="GO:0005789">
    <property type="term" value="C:endoplasmic reticulum membrane"/>
    <property type="evidence" value="ECO:0007669"/>
    <property type="project" value="EnsemblMetazoa"/>
</dbReference>
<dbReference type="GO" id="GO:0046716">
    <property type="term" value="P:muscle cell cellular homeostasis"/>
    <property type="evidence" value="ECO:0007669"/>
    <property type="project" value="EnsemblMetazoa"/>
</dbReference>
<organism evidence="4">
    <name type="scientific">Caenorhabditis remanei</name>
    <name type="common">Caenorhabditis vulgaris</name>
    <dbReference type="NCBI Taxonomy" id="31234"/>
    <lineage>
        <taxon>Eukaryota</taxon>
        <taxon>Metazoa</taxon>
        <taxon>Ecdysozoa</taxon>
        <taxon>Nematoda</taxon>
        <taxon>Chromadorea</taxon>
        <taxon>Rhabditida</taxon>
        <taxon>Rhabditina</taxon>
        <taxon>Rhabditomorpha</taxon>
        <taxon>Rhabditoidea</taxon>
        <taxon>Rhabditidae</taxon>
        <taxon>Peloderinae</taxon>
        <taxon>Caenorhabditis</taxon>
    </lineage>
</organism>
<dbReference type="GO" id="GO:0071294">
    <property type="term" value="P:cellular response to zinc ion"/>
    <property type="evidence" value="ECO:0007669"/>
    <property type="project" value="EnsemblMetazoa"/>
</dbReference>
<gene>
    <name evidence="3" type="primary">Cre-sur-7</name>
    <name evidence="3" type="ORF">CRE_27657</name>
</gene>
<evidence type="ECO:0000313" key="4">
    <source>
        <dbReference type="Proteomes" id="UP000008281"/>
    </source>
</evidence>
<evidence type="ECO:0000256" key="1">
    <source>
        <dbReference type="SAM" id="MobiDB-lite"/>
    </source>
</evidence>
<feature type="region of interest" description="Disordered" evidence="1">
    <location>
        <begin position="1"/>
        <end position="25"/>
    </location>
</feature>
<dbReference type="STRING" id="31234.E3MKC7"/>
<evidence type="ECO:0000313" key="3">
    <source>
        <dbReference type="EMBL" id="EFP04110.1"/>
    </source>
</evidence>
<dbReference type="AlphaFoldDB" id="E3MKC7"/>
<keyword evidence="2" id="KW-0812">Transmembrane</keyword>
<dbReference type="EMBL" id="DS268452">
    <property type="protein sequence ID" value="EFP04110.1"/>
    <property type="molecule type" value="Genomic_DNA"/>
</dbReference>
<dbReference type="GO" id="GO:0006633">
    <property type="term" value="P:fatty acid biosynthetic process"/>
    <property type="evidence" value="ECO:0007669"/>
    <property type="project" value="EnsemblMetazoa"/>
</dbReference>
<keyword evidence="2" id="KW-1133">Transmembrane helix</keyword>
<dbReference type="FunCoup" id="E3MKC7">
    <property type="interactions" value="1659"/>
</dbReference>
<dbReference type="eggNOG" id="ENOG502TFPA">
    <property type="taxonomic scope" value="Eukaryota"/>
</dbReference>
<feature type="transmembrane region" description="Helical" evidence="2">
    <location>
        <begin position="59"/>
        <end position="83"/>
    </location>
</feature>
<dbReference type="OrthoDB" id="5873812at2759"/>
<dbReference type="HOGENOM" id="CLU_746468_0_0_1"/>
<reference evidence="3" key="1">
    <citation type="submission" date="2007-07" db="EMBL/GenBank/DDBJ databases">
        <title>PCAP assembly of the Caenorhabditis remanei genome.</title>
        <authorList>
            <consortium name="The Caenorhabditis remanei Sequencing Consortium"/>
            <person name="Wilson R.K."/>
        </authorList>
    </citation>
    <scope>NUCLEOTIDE SEQUENCE [LARGE SCALE GENOMIC DNA]</scope>
    <source>
        <strain evidence="3">PB4641</strain>
    </source>
</reference>
<proteinExistence type="predicted"/>
<feature type="transmembrane region" description="Helical" evidence="2">
    <location>
        <begin position="204"/>
        <end position="223"/>
    </location>
</feature>
<dbReference type="Proteomes" id="UP000008281">
    <property type="component" value="Unassembled WGS sequence"/>
</dbReference>
<dbReference type="OMA" id="DHVHASC"/>
<dbReference type="GO" id="GO:0031647">
    <property type="term" value="P:regulation of protein stability"/>
    <property type="evidence" value="ECO:0007669"/>
    <property type="project" value="EnsemblMetazoa"/>
</dbReference>
<feature type="transmembrane region" description="Helical" evidence="2">
    <location>
        <begin position="34"/>
        <end position="53"/>
    </location>
</feature>
<keyword evidence="4" id="KW-1185">Reference proteome</keyword>
<keyword evidence="2" id="KW-0472">Membrane</keyword>